<evidence type="ECO:0000256" key="3">
    <source>
        <dbReference type="ARBA" id="ARBA00023125"/>
    </source>
</evidence>
<keyword evidence="3" id="KW-0238">DNA-binding</keyword>
<dbReference type="GO" id="GO:0005634">
    <property type="term" value="C:nucleus"/>
    <property type="evidence" value="ECO:0007669"/>
    <property type="project" value="TreeGrafter"/>
</dbReference>
<dbReference type="PROSITE" id="PS50051">
    <property type="entry name" value="MCM_2"/>
    <property type="match status" value="1"/>
</dbReference>
<dbReference type="GO" id="GO:0042555">
    <property type="term" value="C:MCM complex"/>
    <property type="evidence" value="ECO:0007669"/>
    <property type="project" value="TreeGrafter"/>
</dbReference>
<gene>
    <name evidence="5" type="ORF">B0T25DRAFT_576339</name>
</gene>
<evidence type="ECO:0000313" key="5">
    <source>
        <dbReference type="EMBL" id="KAK3363861.1"/>
    </source>
</evidence>
<name>A0AAJ0HW69_9PEZI</name>
<dbReference type="PANTHER" id="PTHR11630:SF44">
    <property type="entry name" value="DNA REPLICATION LICENSING FACTOR MCM2"/>
    <property type="match status" value="1"/>
</dbReference>
<dbReference type="GO" id="GO:0000727">
    <property type="term" value="P:double-strand break repair via break-induced replication"/>
    <property type="evidence" value="ECO:0007669"/>
    <property type="project" value="TreeGrafter"/>
</dbReference>
<evidence type="ECO:0000259" key="4">
    <source>
        <dbReference type="PROSITE" id="PS50051"/>
    </source>
</evidence>
<sequence length="168" mass="18596">MSSSSHDQPADFRLTEEDEHAIRKLSKDPQIVDKIIHSMAPSIYGHTDIKTAVALCLFGGVAKNHKSVHHVRGGINVLLLGDPGTDWFSMQVERDTQATEAAGRGKEGEIPQELLRQDKVARLFVDMSRESLATGAYPITVSHLEAIIRISEAFCRMRLSEYCATQGH</sequence>
<dbReference type="SMART" id="SM00350">
    <property type="entry name" value="MCM"/>
    <property type="match status" value="1"/>
</dbReference>
<dbReference type="GO" id="GO:0043138">
    <property type="term" value="F:3'-5' DNA helicase activity"/>
    <property type="evidence" value="ECO:0007669"/>
    <property type="project" value="TreeGrafter"/>
</dbReference>
<dbReference type="Pfam" id="PF00493">
    <property type="entry name" value="MCM"/>
    <property type="match status" value="1"/>
</dbReference>
<keyword evidence="2" id="KW-0067">ATP-binding</keyword>
<dbReference type="InterPro" id="IPR031327">
    <property type="entry name" value="MCM"/>
</dbReference>
<dbReference type="Proteomes" id="UP001275084">
    <property type="component" value="Unassembled WGS sequence"/>
</dbReference>
<evidence type="ECO:0000256" key="1">
    <source>
        <dbReference type="ARBA" id="ARBA00022741"/>
    </source>
</evidence>
<protein>
    <submittedName>
        <fullName evidence="5">MCM2/3/5 family-domain-containing protein</fullName>
    </submittedName>
</protein>
<keyword evidence="1" id="KW-0547">Nucleotide-binding</keyword>
<proteinExistence type="predicted"/>
<dbReference type="InterPro" id="IPR001208">
    <property type="entry name" value="MCM_dom"/>
</dbReference>
<dbReference type="GO" id="GO:0005524">
    <property type="term" value="F:ATP binding"/>
    <property type="evidence" value="ECO:0007669"/>
    <property type="project" value="UniProtKB-KW"/>
</dbReference>
<dbReference type="Pfam" id="PF17855">
    <property type="entry name" value="MCM_lid"/>
    <property type="match status" value="1"/>
</dbReference>
<dbReference type="EMBL" id="JAUIQD010000001">
    <property type="protein sequence ID" value="KAK3363861.1"/>
    <property type="molecule type" value="Genomic_DNA"/>
</dbReference>
<comment type="caution">
    <text evidence="5">The sequence shown here is derived from an EMBL/GenBank/DDBJ whole genome shotgun (WGS) entry which is preliminary data.</text>
</comment>
<dbReference type="InterPro" id="IPR041562">
    <property type="entry name" value="MCM_lid"/>
</dbReference>
<organism evidence="5 6">
    <name type="scientific">Lasiosphaeria hispida</name>
    <dbReference type="NCBI Taxonomy" id="260671"/>
    <lineage>
        <taxon>Eukaryota</taxon>
        <taxon>Fungi</taxon>
        <taxon>Dikarya</taxon>
        <taxon>Ascomycota</taxon>
        <taxon>Pezizomycotina</taxon>
        <taxon>Sordariomycetes</taxon>
        <taxon>Sordariomycetidae</taxon>
        <taxon>Sordariales</taxon>
        <taxon>Lasiosphaeriaceae</taxon>
        <taxon>Lasiosphaeria</taxon>
    </lineage>
</organism>
<feature type="domain" description="MCM C-terminal AAA(+) ATPase" evidence="4">
    <location>
        <begin position="31"/>
        <end position="85"/>
    </location>
</feature>
<dbReference type="AlphaFoldDB" id="A0AAJ0HW69"/>
<dbReference type="GO" id="GO:1902975">
    <property type="term" value="P:mitotic DNA replication initiation"/>
    <property type="evidence" value="ECO:0007669"/>
    <property type="project" value="TreeGrafter"/>
</dbReference>
<dbReference type="PANTHER" id="PTHR11630">
    <property type="entry name" value="DNA REPLICATION LICENSING FACTOR MCM FAMILY MEMBER"/>
    <property type="match status" value="1"/>
</dbReference>
<evidence type="ECO:0000313" key="6">
    <source>
        <dbReference type="Proteomes" id="UP001275084"/>
    </source>
</evidence>
<dbReference type="GO" id="GO:0017116">
    <property type="term" value="F:single-stranded DNA helicase activity"/>
    <property type="evidence" value="ECO:0007669"/>
    <property type="project" value="TreeGrafter"/>
</dbReference>
<dbReference type="GO" id="GO:0003697">
    <property type="term" value="F:single-stranded DNA binding"/>
    <property type="evidence" value="ECO:0007669"/>
    <property type="project" value="TreeGrafter"/>
</dbReference>
<accession>A0AAJ0HW69</accession>
<dbReference type="Gene3D" id="3.40.50.300">
    <property type="entry name" value="P-loop containing nucleotide triphosphate hydrolases"/>
    <property type="match status" value="2"/>
</dbReference>
<reference evidence="5" key="2">
    <citation type="submission" date="2023-06" db="EMBL/GenBank/DDBJ databases">
        <authorList>
            <consortium name="Lawrence Berkeley National Laboratory"/>
            <person name="Haridas S."/>
            <person name="Hensen N."/>
            <person name="Bonometti L."/>
            <person name="Westerberg I."/>
            <person name="Brannstrom I.O."/>
            <person name="Guillou S."/>
            <person name="Cros-Aarteil S."/>
            <person name="Calhoun S."/>
            <person name="Kuo A."/>
            <person name="Mondo S."/>
            <person name="Pangilinan J."/>
            <person name="Riley R."/>
            <person name="Labutti K."/>
            <person name="Andreopoulos B."/>
            <person name="Lipzen A."/>
            <person name="Chen C."/>
            <person name="Yanf M."/>
            <person name="Daum C."/>
            <person name="Ng V."/>
            <person name="Clum A."/>
            <person name="Steindorff A."/>
            <person name="Ohm R."/>
            <person name="Martin F."/>
            <person name="Silar P."/>
            <person name="Natvig D."/>
            <person name="Lalanne C."/>
            <person name="Gautier V."/>
            <person name="Ament-Velasquez S.L."/>
            <person name="Kruys A."/>
            <person name="Hutchinson M.I."/>
            <person name="Powell A.J."/>
            <person name="Barry K."/>
            <person name="Miller A.N."/>
            <person name="Grigoriev I.V."/>
            <person name="Debuchy R."/>
            <person name="Gladieux P."/>
            <person name="Thoren M.H."/>
            <person name="Johannesson H."/>
        </authorList>
    </citation>
    <scope>NUCLEOTIDE SEQUENCE</scope>
    <source>
        <strain evidence="5">CBS 955.72</strain>
    </source>
</reference>
<reference evidence="5" key="1">
    <citation type="journal article" date="2023" name="Mol. Phylogenet. Evol.">
        <title>Genome-scale phylogeny and comparative genomics of the fungal order Sordariales.</title>
        <authorList>
            <person name="Hensen N."/>
            <person name="Bonometti L."/>
            <person name="Westerberg I."/>
            <person name="Brannstrom I.O."/>
            <person name="Guillou S."/>
            <person name="Cros-Aarteil S."/>
            <person name="Calhoun S."/>
            <person name="Haridas S."/>
            <person name="Kuo A."/>
            <person name="Mondo S."/>
            <person name="Pangilinan J."/>
            <person name="Riley R."/>
            <person name="LaButti K."/>
            <person name="Andreopoulos B."/>
            <person name="Lipzen A."/>
            <person name="Chen C."/>
            <person name="Yan M."/>
            <person name="Daum C."/>
            <person name="Ng V."/>
            <person name="Clum A."/>
            <person name="Steindorff A."/>
            <person name="Ohm R.A."/>
            <person name="Martin F."/>
            <person name="Silar P."/>
            <person name="Natvig D.O."/>
            <person name="Lalanne C."/>
            <person name="Gautier V."/>
            <person name="Ament-Velasquez S.L."/>
            <person name="Kruys A."/>
            <person name="Hutchinson M.I."/>
            <person name="Powell A.J."/>
            <person name="Barry K."/>
            <person name="Miller A.N."/>
            <person name="Grigoriev I.V."/>
            <person name="Debuchy R."/>
            <person name="Gladieux P."/>
            <person name="Hiltunen Thoren M."/>
            <person name="Johannesson H."/>
        </authorList>
    </citation>
    <scope>NUCLEOTIDE SEQUENCE</scope>
    <source>
        <strain evidence="5">CBS 955.72</strain>
    </source>
</reference>
<keyword evidence="6" id="KW-1185">Reference proteome</keyword>
<evidence type="ECO:0000256" key="2">
    <source>
        <dbReference type="ARBA" id="ARBA00022840"/>
    </source>
</evidence>
<dbReference type="InterPro" id="IPR027417">
    <property type="entry name" value="P-loop_NTPase"/>
</dbReference>